<dbReference type="EMBL" id="LR215973">
    <property type="protein sequence ID" value="VFA96687.1"/>
    <property type="molecule type" value="Genomic_DNA"/>
</dbReference>
<evidence type="ECO:0000313" key="2">
    <source>
        <dbReference type="EMBL" id="VFA96687.1"/>
    </source>
</evidence>
<dbReference type="AlphaFoldDB" id="A0A4U8W3W3"/>
<feature type="signal peptide" evidence="1">
    <location>
        <begin position="1"/>
        <end position="27"/>
    </location>
</feature>
<sequence>MYHGAPVVSGTLLAALVVMLNAGPAAAARGGLVVDGTVHHDPVGCLEVSGGARTLKVENHTDMPVTVYYGRGCRGDITATLTSREVRTVVGTSIQVP</sequence>
<dbReference type="RefSeq" id="WP_036535230.1">
    <property type="nucleotide sequence ID" value="NZ_CP107969.1"/>
</dbReference>
<evidence type="ECO:0000313" key="3">
    <source>
        <dbReference type="Proteomes" id="UP000290439"/>
    </source>
</evidence>
<evidence type="ECO:0000256" key="1">
    <source>
        <dbReference type="SAM" id="SignalP"/>
    </source>
</evidence>
<dbReference type="Proteomes" id="UP000290439">
    <property type="component" value="Chromosome"/>
</dbReference>
<organism evidence="2 3">
    <name type="scientific">Nocardia cyriacigeorgica</name>
    <dbReference type="NCBI Taxonomy" id="135487"/>
    <lineage>
        <taxon>Bacteria</taxon>
        <taxon>Bacillati</taxon>
        <taxon>Actinomycetota</taxon>
        <taxon>Actinomycetes</taxon>
        <taxon>Mycobacteriales</taxon>
        <taxon>Nocardiaceae</taxon>
        <taxon>Nocardia</taxon>
    </lineage>
</organism>
<gene>
    <name evidence="2" type="ORF">NCTC10797_00441</name>
</gene>
<keyword evidence="1" id="KW-0732">Signal</keyword>
<reference evidence="2 3" key="1">
    <citation type="submission" date="2019-02" db="EMBL/GenBank/DDBJ databases">
        <authorList>
            <consortium name="Pathogen Informatics"/>
        </authorList>
    </citation>
    <scope>NUCLEOTIDE SEQUENCE [LARGE SCALE GENOMIC DNA]</scope>
    <source>
        <strain evidence="2 3">3012STDY6756504</strain>
    </source>
</reference>
<protein>
    <submittedName>
        <fullName evidence="2">Uncharacterized protein</fullName>
    </submittedName>
</protein>
<name>A0A4U8W3W3_9NOCA</name>
<feature type="chain" id="PRO_5020558868" evidence="1">
    <location>
        <begin position="28"/>
        <end position="97"/>
    </location>
</feature>
<proteinExistence type="predicted"/>
<accession>A0A4U8W3W3</accession>